<gene>
    <name evidence="2" type="ORF">IL38_01335</name>
</gene>
<keyword evidence="3" id="KW-1185">Reference proteome</keyword>
<accession>A0ABR4X8I0</accession>
<proteinExistence type="predicted"/>
<dbReference type="Gene3D" id="3.20.20.10">
    <property type="entry name" value="Alanine racemase"/>
    <property type="match status" value="1"/>
</dbReference>
<dbReference type="InterPro" id="IPR001608">
    <property type="entry name" value="Ala_racemase_N"/>
</dbReference>
<evidence type="ECO:0000259" key="1">
    <source>
        <dbReference type="Pfam" id="PF01168"/>
    </source>
</evidence>
<dbReference type="EMBL" id="JPMV01000003">
    <property type="protein sequence ID" value="KGI83031.1"/>
    <property type="molecule type" value="Genomic_DNA"/>
</dbReference>
<dbReference type="Proteomes" id="UP000029737">
    <property type="component" value="Unassembled WGS sequence"/>
</dbReference>
<dbReference type="Pfam" id="PF01168">
    <property type="entry name" value="Ala_racemase_N"/>
    <property type="match status" value="1"/>
</dbReference>
<organism evidence="2 3">
    <name type="scientific">Actinopolyspora erythraea</name>
    <dbReference type="NCBI Taxonomy" id="414996"/>
    <lineage>
        <taxon>Bacteria</taxon>
        <taxon>Bacillati</taxon>
        <taxon>Actinomycetota</taxon>
        <taxon>Actinomycetes</taxon>
        <taxon>Actinopolysporales</taxon>
        <taxon>Actinopolysporaceae</taxon>
        <taxon>Actinopolyspora</taxon>
    </lineage>
</organism>
<evidence type="ECO:0000313" key="3">
    <source>
        <dbReference type="Proteomes" id="UP000029737"/>
    </source>
</evidence>
<dbReference type="SUPFAM" id="SSF51419">
    <property type="entry name" value="PLP-binding barrel"/>
    <property type="match status" value="1"/>
</dbReference>
<feature type="domain" description="Alanine racemase N-terminal" evidence="1">
    <location>
        <begin position="22"/>
        <end position="147"/>
    </location>
</feature>
<dbReference type="PANTHER" id="PTHR28004">
    <property type="entry name" value="ZGC:162816-RELATED"/>
    <property type="match status" value="1"/>
</dbReference>
<dbReference type="InterPro" id="IPR051466">
    <property type="entry name" value="D-amino_acid_metab_enzyme"/>
</dbReference>
<dbReference type="InterPro" id="IPR029066">
    <property type="entry name" value="PLP-binding_barrel"/>
</dbReference>
<name>A0ABR4X8I0_9ACTN</name>
<reference evidence="2 3" key="1">
    <citation type="journal article" date="2014" name="PLoS ONE">
        <title>Identification and Characterization of a New Erythromycin Biosynthetic Gene Cluster in Actinopolyspora erythraea YIM90600, a Novel Erythronolide-Producing Halophilic Actinomycete Isolated from Salt Field.</title>
        <authorList>
            <person name="Chen D."/>
            <person name="Feng J."/>
            <person name="Huang L."/>
            <person name="Zhang Q."/>
            <person name="Wu J."/>
            <person name="Zhu X."/>
            <person name="Duan Y."/>
            <person name="Xu Z."/>
        </authorList>
    </citation>
    <scope>NUCLEOTIDE SEQUENCE [LARGE SCALE GENOMIC DNA]</scope>
    <source>
        <strain evidence="2 3">YIM90600</strain>
    </source>
</reference>
<protein>
    <submittedName>
        <fullName evidence="2">Alanine racemase</fullName>
    </submittedName>
</protein>
<comment type="caution">
    <text evidence="2">The sequence shown here is derived from an EMBL/GenBank/DDBJ whole genome shotgun (WGS) entry which is preliminary data.</text>
</comment>
<sequence length="419" mass="44210">MACSAARLDAVTAELDPPFGVVDLAAFDRNAAELAGRAAGKPIRLATKSLRCPELIRRALRSPGYTGLMCYSLAEALWLYRLGTSDDLLVAYPTADRAALAELAADPAAAAAVTLTVDSTAQLDLIERAASAAGASGRLRICLEIDAAWRPLEGSVAERVPRLGAELAERSHIGPLRSPVRSARQARELAREVLRREGFRLVGLMLYEGQIAGVGDAPPGQPLRAAAVRWVRRRSAVELARRRAAVAEAVGELCPLEFVNGGGTGSLETTTTERAVTEVAAGSGLIGPGLFDAYEAFRPLPAVLFALPVVRRPGRRTATLFSGGYTASGAVGADRLPTPHLPSGLRLTGTEGAGEVQTPVVGPGARGLRPGDRVWFRHAKAGELAERLHEYHLLESREAGQDHRVGAVATYRGAGKSFG</sequence>
<dbReference type="PANTHER" id="PTHR28004:SF2">
    <property type="entry name" value="D-SERINE DEHYDRATASE"/>
    <property type="match status" value="1"/>
</dbReference>
<evidence type="ECO:0000313" key="2">
    <source>
        <dbReference type="EMBL" id="KGI83031.1"/>
    </source>
</evidence>